<evidence type="ECO:0000313" key="3">
    <source>
        <dbReference type="Proteomes" id="UP001056164"/>
    </source>
</evidence>
<evidence type="ECO:0000256" key="1">
    <source>
        <dbReference type="SAM" id="SignalP"/>
    </source>
</evidence>
<dbReference type="Proteomes" id="UP001056164">
    <property type="component" value="Chromosome"/>
</dbReference>
<keyword evidence="3" id="KW-1185">Reference proteome</keyword>
<gene>
    <name evidence="2" type="ORF">M3M37_06545</name>
</gene>
<dbReference type="RefSeq" id="WP_252795009.1">
    <property type="nucleotide sequence ID" value="NZ_CP097121.1"/>
</dbReference>
<protein>
    <submittedName>
        <fullName evidence="2">Uncharacterized protein</fullName>
    </submittedName>
</protein>
<proteinExistence type="predicted"/>
<dbReference type="EMBL" id="CP097121">
    <property type="protein sequence ID" value="USS90493.1"/>
    <property type="molecule type" value="Genomic_DNA"/>
</dbReference>
<feature type="signal peptide" evidence="1">
    <location>
        <begin position="1"/>
        <end position="27"/>
    </location>
</feature>
<organism evidence="2 3">
    <name type="scientific">Fructilactobacillus carniphilus</name>
    <dbReference type="NCBI Taxonomy" id="2940297"/>
    <lineage>
        <taxon>Bacteria</taxon>
        <taxon>Bacillati</taxon>
        <taxon>Bacillota</taxon>
        <taxon>Bacilli</taxon>
        <taxon>Lactobacillales</taxon>
        <taxon>Lactobacillaceae</taxon>
        <taxon>Fructilactobacillus</taxon>
    </lineage>
</organism>
<sequence>MNKFLKLLISLGTIMIFSLTFSIHSQASPKQPDAHQDLELMYPAVHWNRSRLSNRVKHIVNHQKEIQFKPLREAGLHEFTGPLHGNISKNQLHHGTTQLKKGHLYYYPDQNVLVIPNQDNSIAPYKDYEVGKIPSITKFNLQNLDGIKLNQR</sequence>
<accession>A0ABY5BXY1</accession>
<feature type="chain" id="PRO_5045228600" evidence="1">
    <location>
        <begin position="28"/>
        <end position="152"/>
    </location>
</feature>
<keyword evidence="1" id="KW-0732">Signal</keyword>
<evidence type="ECO:0000313" key="2">
    <source>
        <dbReference type="EMBL" id="USS90493.1"/>
    </source>
</evidence>
<name>A0ABY5BXY1_9LACO</name>
<reference evidence="2" key="1">
    <citation type="submission" date="2022-05" db="EMBL/GenBank/DDBJ databases">
        <authorList>
            <person name="Oliphant S.A."/>
            <person name="Watson-Haigh N.S."/>
            <person name="Sumby K.M."/>
            <person name="Gardner J.M."/>
            <person name="Jiranek V."/>
        </authorList>
    </citation>
    <scope>NUCLEOTIDE SEQUENCE</scope>
    <source>
        <strain evidence="2">KI4_A6</strain>
    </source>
</reference>